<keyword evidence="5 7" id="KW-1133">Transmembrane helix</keyword>
<feature type="domain" description="ABC transmembrane type-1" evidence="9">
    <location>
        <begin position="33"/>
        <end position="315"/>
    </location>
</feature>
<dbReference type="Proteomes" id="UP001144036">
    <property type="component" value="Unassembled WGS sequence"/>
</dbReference>
<feature type="transmembrane region" description="Helical" evidence="7">
    <location>
        <begin position="69"/>
        <end position="87"/>
    </location>
</feature>
<dbReference type="GO" id="GO:0005524">
    <property type="term" value="F:ATP binding"/>
    <property type="evidence" value="ECO:0007669"/>
    <property type="project" value="UniProtKB-KW"/>
</dbReference>
<dbReference type="InterPro" id="IPR003593">
    <property type="entry name" value="AAA+_ATPase"/>
</dbReference>
<evidence type="ECO:0000313" key="10">
    <source>
        <dbReference type="EMBL" id="MDA0631856.1"/>
    </source>
</evidence>
<evidence type="ECO:0000313" key="11">
    <source>
        <dbReference type="Proteomes" id="UP001144036"/>
    </source>
</evidence>
<evidence type="ECO:0000256" key="1">
    <source>
        <dbReference type="ARBA" id="ARBA00004651"/>
    </source>
</evidence>
<keyword evidence="2 7" id="KW-0812">Transmembrane</keyword>
<evidence type="ECO:0000259" key="9">
    <source>
        <dbReference type="PROSITE" id="PS50929"/>
    </source>
</evidence>
<keyword evidence="4 10" id="KW-0067">ATP-binding</keyword>
<dbReference type="InterPro" id="IPR039421">
    <property type="entry name" value="Type_1_exporter"/>
</dbReference>
<protein>
    <submittedName>
        <fullName evidence="10">ABC transporter ATP-binding protein</fullName>
    </submittedName>
</protein>
<dbReference type="InterPro" id="IPR017871">
    <property type="entry name" value="ABC_transporter-like_CS"/>
</dbReference>
<feature type="transmembrane region" description="Helical" evidence="7">
    <location>
        <begin position="259"/>
        <end position="277"/>
    </location>
</feature>
<comment type="caution">
    <text evidence="10">The sequence shown here is derived from an EMBL/GenBank/DDBJ whole genome shotgun (WGS) entry which is preliminary data.</text>
</comment>
<dbReference type="EMBL" id="JAPNNL010000001">
    <property type="protein sequence ID" value="MDA0631856.1"/>
    <property type="molecule type" value="Genomic_DNA"/>
</dbReference>
<feature type="domain" description="ABC transporter" evidence="8">
    <location>
        <begin position="349"/>
        <end position="599"/>
    </location>
</feature>
<sequence length="614" mass="65818">MTAAPARRTHLEGLAAAVALAMRAAPGHLALELVMTVAGAALPVTAAWLTKLVLEQVVAAGPVPSLGGLALGLALVGAAAAALPQITQYVRSELRRRVGLLTQDRLYKAVNTFPGLSRFEEPRFLDRLRLAEQAADDAPAALVLGASGLLQALVTGLGFLASLYVLSPVMALLVIAAAVPALLAELALSRRRATMMWRIGPVERRRLFYSALLCDPRAAKEVRLFGLGDFLRERMLGQLRTAHAAQRGTDRREAAVQSWLGLLGAVVAGAGLVWAVLAAGRGTLTAGDIMMFVAAVAGVQAALTGLIQQLARVHQELLLFDHYLRVVRAAPDLPIADPPARLPALRRGVEFRDVWFRYSDAHDWVLRGVSFTIPYGQSIGLVGINGAGKSTLVKLLCRLYDPTRGAILWDGVDLRQVSPATLRERVGAVFQDYMAYDLTVRENIGLGDLDALHDQSRIEDAARRAGIDHLVASLPRGYDTLLSRMFPQDPDDDGSGSGVTLSGGQWQRLALARAFLRENRDLLILDEPSSGLDAEAEARIHASIGAYRGDRTSLLVSHRLGTLRDVDRLVVLGGGVVTETGTHAELMERRGGYARLFSLQARGYADESAAAAPG</sequence>
<gene>
    <name evidence="10" type="ORF">OUY22_00365</name>
</gene>
<feature type="transmembrane region" description="Helical" evidence="7">
    <location>
        <begin position="169"/>
        <end position="188"/>
    </location>
</feature>
<evidence type="ECO:0000256" key="5">
    <source>
        <dbReference type="ARBA" id="ARBA00022989"/>
    </source>
</evidence>
<dbReference type="InterPro" id="IPR011527">
    <property type="entry name" value="ABC1_TM_dom"/>
</dbReference>
<proteinExistence type="predicted"/>
<keyword evidence="11" id="KW-1185">Reference proteome</keyword>
<evidence type="ECO:0000256" key="4">
    <source>
        <dbReference type="ARBA" id="ARBA00022840"/>
    </source>
</evidence>
<dbReference type="SUPFAM" id="SSF90123">
    <property type="entry name" value="ABC transporter transmembrane region"/>
    <property type="match status" value="1"/>
</dbReference>
<dbReference type="SUPFAM" id="SSF52540">
    <property type="entry name" value="P-loop containing nucleoside triphosphate hydrolases"/>
    <property type="match status" value="1"/>
</dbReference>
<comment type="subcellular location">
    <subcellularLocation>
        <location evidence="1">Cell membrane</location>
        <topology evidence="1">Multi-pass membrane protein</topology>
    </subcellularLocation>
</comment>
<dbReference type="Gene3D" id="1.20.1560.10">
    <property type="entry name" value="ABC transporter type 1, transmembrane domain"/>
    <property type="match status" value="1"/>
</dbReference>
<evidence type="ECO:0000256" key="2">
    <source>
        <dbReference type="ARBA" id="ARBA00022692"/>
    </source>
</evidence>
<feature type="transmembrane region" description="Helical" evidence="7">
    <location>
        <begin position="29"/>
        <end position="49"/>
    </location>
</feature>
<evidence type="ECO:0000259" key="8">
    <source>
        <dbReference type="PROSITE" id="PS50893"/>
    </source>
</evidence>
<dbReference type="InterPro" id="IPR036640">
    <property type="entry name" value="ABC1_TM_sf"/>
</dbReference>
<name>A0ABT4S4H4_9ACTN</name>
<organism evidence="10 11">
    <name type="scientific">Nonomuraea corallina</name>
    <dbReference type="NCBI Taxonomy" id="2989783"/>
    <lineage>
        <taxon>Bacteria</taxon>
        <taxon>Bacillati</taxon>
        <taxon>Actinomycetota</taxon>
        <taxon>Actinomycetes</taxon>
        <taxon>Streptosporangiales</taxon>
        <taxon>Streptosporangiaceae</taxon>
        <taxon>Nonomuraea</taxon>
    </lineage>
</organism>
<dbReference type="Pfam" id="PF00005">
    <property type="entry name" value="ABC_tran"/>
    <property type="match status" value="1"/>
</dbReference>
<dbReference type="Gene3D" id="3.40.50.300">
    <property type="entry name" value="P-loop containing nucleotide triphosphate hydrolases"/>
    <property type="match status" value="1"/>
</dbReference>
<evidence type="ECO:0000256" key="3">
    <source>
        <dbReference type="ARBA" id="ARBA00022741"/>
    </source>
</evidence>
<dbReference type="PROSITE" id="PS00211">
    <property type="entry name" value="ABC_TRANSPORTER_1"/>
    <property type="match status" value="1"/>
</dbReference>
<keyword evidence="3" id="KW-0547">Nucleotide-binding</keyword>
<dbReference type="SMART" id="SM00382">
    <property type="entry name" value="AAA"/>
    <property type="match status" value="1"/>
</dbReference>
<evidence type="ECO:0000256" key="7">
    <source>
        <dbReference type="SAM" id="Phobius"/>
    </source>
</evidence>
<dbReference type="PANTHER" id="PTHR43394">
    <property type="entry name" value="ATP-DEPENDENT PERMEASE MDL1, MITOCHONDRIAL"/>
    <property type="match status" value="1"/>
</dbReference>
<dbReference type="InterPro" id="IPR027417">
    <property type="entry name" value="P-loop_NTPase"/>
</dbReference>
<accession>A0ABT4S4H4</accession>
<reference evidence="10" key="1">
    <citation type="submission" date="2022-11" db="EMBL/GenBank/DDBJ databases">
        <title>Nonomuraea corallina sp. nov., a new species of the genus Nonomuraea isolated from sea side sediment in Thai sea.</title>
        <authorList>
            <person name="Ngamcharungchit C."/>
            <person name="Matsumoto A."/>
            <person name="Suriyachadkun C."/>
            <person name="Panbangred W."/>
            <person name="Inahashi Y."/>
            <person name="Intra B."/>
        </authorList>
    </citation>
    <scope>NUCLEOTIDE SEQUENCE</scope>
    <source>
        <strain evidence="10">MCN248</strain>
    </source>
</reference>
<dbReference type="PROSITE" id="PS50893">
    <property type="entry name" value="ABC_TRANSPORTER_2"/>
    <property type="match status" value="1"/>
</dbReference>
<dbReference type="PANTHER" id="PTHR43394:SF1">
    <property type="entry name" value="ATP-BINDING CASSETTE SUB-FAMILY B MEMBER 10, MITOCHONDRIAL"/>
    <property type="match status" value="1"/>
</dbReference>
<dbReference type="PROSITE" id="PS50929">
    <property type="entry name" value="ABC_TM1F"/>
    <property type="match status" value="1"/>
</dbReference>
<keyword evidence="6 7" id="KW-0472">Membrane</keyword>
<dbReference type="RefSeq" id="WP_270152555.1">
    <property type="nucleotide sequence ID" value="NZ_JAPNNL010000001.1"/>
</dbReference>
<feature type="transmembrane region" description="Helical" evidence="7">
    <location>
        <begin position="138"/>
        <end position="163"/>
    </location>
</feature>
<evidence type="ECO:0000256" key="6">
    <source>
        <dbReference type="ARBA" id="ARBA00023136"/>
    </source>
</evidence>
<dbReference type="InterPro" id="IPR003439">
    <property type="entry name" value="ABC_transporter-like_ATP-bd"/>
</dbReference>